<feature type="signal peptide" evidence="2">
    <location>
        <begin position="1"/>
        <end position="33"/>
    </location>
</feature>
<evidence type="ECO:0000313" key="3">
    <source>
        <dbReference type="EMBL" id="KLK89467.1"/>
    </source>
</evidence>
<accession>A0A0H1RA59</accession>
<dbReference type="RefSeq" id="WP_047192933.1">
    <property type="nucleotide sequence ID" value="NZ_LCYG01000151.1"/>
</dbReference>
<protein>
    <submittedName>
        <fullName evidence="3">Uncharacterized protein</fullName>
    </submittedName>
</protein>
<evidence type="ECO:0000256" key="2">
    <source>
        <dbReference type="SAM" id="SignalP"/>
    </source>
</evidence>
<dbReference type="AlphaFoldDB" id="A0A0H1RA59"/>
<dbReference type="PATRIC" id="fig|1225564.3.peg.1385"/>
<organism evidence="3 4">
    <name type="scientific">Microvirga vignae</name>
    <dbReference type="NCBI Taxonomy" id="1225564"/>
    <lineage>
        <taxon>Bacteria</taxon>
        <taxon>Pseudomonadati</taxon>
        <taxon>Pseudomonadota</taxon>
        <taxon>Alphaproteobacteria</taxon>
        <taxon>Hyphomicrobiales</taxon>
        <taxon>Methylobacteriaceae</taxon>
        <taxon>Microvirga</taxon>
    </lineage>
</organism>
<name>A0A0H1RA59_9HYPH</name>
<gene>
    <name evidence="3" type="ORF">AA309_31285</name>
</gene>
<comment type="caution">
    <text evidence="3">The sequence shown here is derived from an EMBL/GenBank/DDBJ whole genome shotgun (WGS) entry which is preliminary data.</text>
</comment>
<reference evidence="3 4" key="1">
    <citation type="submission" date="2015-05" db="EMBL/GenBank/DDBJ databases">
        <title>Draft genome sequence of Microvirga vignae strain BR3299, a novel nitrogen fixing bacteria isolated from Brazil semi-aired region.</title>
        <authorList>
            <person name="Zilli J.E."/>
            <person name="Passos S.R."/>
            <person name="Leite J."/>
            <person name="Baldani J.I."/>
            <person name="Xavier G.R."/>
            <person name="Rumjaneck N.G."/>
            <person name="Simoes-Araujo J.L."/>
        </authorList>
    </citation>
    <scope>NUCLEOTIDE SEQUENCE [LARGE SCALE GENOMIC DNA]</scope>
    <source>
        <strain evidence="3 4">BR3299</strain>
    </source>
</reference>
<dbReference type="Proteomes" id="UP000035489">
    <property type="component" value="Unassembled WGS sequence"/>
</dbReference>
<sequence length="100" mass="10615">MKSISTLRHLIRSLLAVSVVVTAVTGFAGTAQAQSLSYAQQASPSTQQMKTAEWNGRSVARTGATVPNPGTAKIGSQTGIERRAQERSDRILRTICIGCL</sequence>
<keyword evidence="2" id="KW-0732">Signal</keyword>
<dbReference type="EMBL" id="LCYG01000151">
    <property type="protein sequence ID" value="KLK89467.1"/>
    <property type="molecule type" value="Genomic_DNA"/>
</dbReference>
<evidence type="ECO:0000313" key="4">
    <source>
        <dbReference type="Proteomes" id="UP000035489"/>
    </source>
</evidence>
<proteinExistence type="predicted"/>
<dbReference type="OrthoDB" id="8005857at2"/>
<feature type="chain" id="PRO_5002593158" evidence="2">
    <location>
        <begin position="34"/>
        <end position="100"/>
    </location>
</feature>
<evidence type="ECO:0000256" key="1">
    <source>
        <dbReference type="SAM" id="MobiDB-lite"/>
    </source>
</evidence>
<feature type="region of interest" description="Disordered" evidence="1">
    <location>
        <begin position="60"/>
        <end position="83"/>
    </location>
</feature>
<keyword evidence="4" id="KW-1185">Reference proteome</keyword>